<dbReference type="GO" id="GO:0016020">
    <property type="term" value="C:membrane"/>
    <property type="evidence" value="ECO:0007669"/>
    <property type="project" value="TreeGrafter"/>
</dbReference>
<dbReference type="AlphaFoldDB" id="A0AAV9N7H3"/>
<comment type="caution">
    <text evidence="3">The sequence shown here is derived from an EMBL/GenBank/DDBJ whole genome shotgun (WGS) entry which is preliminary data.</text>
</comment>
<organism evidence="3 4">
    <name type="scientific">Exophiala bonariae</name>
    <dbReference type="NCBI Taxonomy" id="1690606"/>
    <lineage>
        <taxon>Eukaryota</taxon>
        <taxon>Fungi</taxon>
        <taxon>Dikarya</taxon>
        <taxon>Ascomycota</taxon>
        <taxon>Pezizomycotina</taxon>
        <taxon>Eurotiomycetes</taxon>
        <taxon>Chaetothyriomycetidae</taxon>
        <taxon>Chaetothyriales</taxon>
        <taxon>Herpotrichiellaceae</taxon>
        <taxon>Exophiala</taxon>
    </lineage>
</organism>
<dbReference type="Pfam" id="PF12051">
    <property type="entry name" value="DUF3533"/>
    <property type="match status" value="1"/>
</dbReference>
<dbReference type="PANTHER" id="PTHR34814">
    <property type="entry name" value="NITROSOGUANIDINE RESISTANCE PROTEIN SNG1"/>
    <property type="match status" value="1"/>
</dbReference>
<feature type="transmembrane region" description="Helical" evidence="1">
    <location>
        <begin position="169"/>
        <end position="188"/>
    </location>
</feature>
<feature type="transmembrane region" description="Helical" evidence="1">
    <location>
        <begin position="208"/>
        <end position="231"/>
    </location>
</feature>
<dbReference type="RefSeq" id="XP_064704069.1">
    <property type="nucleotide sequence ID" value="XM_064849366.1"/>
</dbReference>
<name>A0AAV9N7H3_9EURO</name>
<dbReference type="InterPro" id="IPR053001">
    <property type="entry name" value="MNNG_permease-like"/>
</dbReference>
<keyword evidence="4" id="KW-1185">Reference proteome</keyword>
<feature type="transmembrane region" description="Helical" evidence="1">
    <location>
        <begin position="326"/>
        <end position="345"/>
    </location>
</feature>
<reference evidence="3 4" key="1">
    <citation type="submission" date="2023-08" db="EMBL/GenBank/DDBJ databases">
        <title>Black Yeasts Isolated from many extreme environments.</title>
        <authorList>
            <person name="Coleine C."/>
            <person name="Stajich J.E."/>
            <person name="Selbmann L."/>
        </authorList>
    </citation>
    <scope>NUCLEOTIDE SEQUENCE [LARGE SCALE GENOMIC DNA]</scope>
    <source>
        <strain evidence="3 4">CCFEE 5792</strain>
    </source>
</reference>
<protein>
    <recommendedName>
        <fullName evidence="2">DUF3533 domain-containing protein</fullName>
    </recommendedName>
</protein>
<proteinExistence type="predicted"/>
<evidence type="ECO:0000256" key="1">
    <source>
        <dbReference type="SAM" id="Phobius"/>
    </source>
</evidence>
<dbReference type="GeneID" id="89973976"/>
<sequence>MARATVALADFDGGDFGEALRIAARADNQSYGFPTFVDIDTSGLSPEQVREDVFRGKYWAAIVVHPGASARFEKALDGTAAVYNATDVYTYYLLTTRYYSLYASGIQASTATVASTAPGIFSGRFVAPKLASARYHNTTAAVSALAGPAYSIRANAASQEFDHFDGKSIIGTIGAVFPILMQFFFIMALNGIFNSKHVFAAYNPRAHIYARFICSTIWPLLSSLCAAGWAFGFEGSFRTNPKMFFAFWSITWVFSMISFDILDIITALIPAAFTSFVFLTWVIFNLAASLADPAITNHWFRINYFFPSLHWFQTLITIFSEGGVNRLHYTLPTLAGWLVLLKFLSPFAMMYRIKKAQVVFQYYNEKDALDAPR</sequence>
<gene>
    <name evidence="3" type="ORF">LTR84_005802</name>
</gene>
<feature type="transmembrane region" description="Helical" evidence="1">
    <location>
        <begin position="268"/>
        <end position="290"/>
    </location>
</feature>
<feature type="domain" description="DUF3533" evidence="2">
    <location>
        <begin position="17"/>
        <end position="340"/>
    </location>
</feature>
<evidence type="ECO:0000313" key="3">
    <source>
        <dbReference type="EMBL" id="KAK5048710.1"/>
    </source>
</evidence>
<dbReference type="InterPro" id="IPR022703">
    <property type="entry name" value="DUF3533"/>
</dbReference>
<dbReference type="EMBL" id="JAVRRD010000021">
    <property type="protein sequence ID" value="KAK5048710.1"/>
    <property type="molecule type" value="Genomic_DNA"/>
</dbReference>
<evidence type="ECO:0000313" key="4">
    <source>
        <dbReference type="Proteomes" id="UP001358417"/>
    </source>
</evidence>
<keyword evidence="1" id="KW-0812">Transmembrane</keyword>
<feature type="transmembrane region" description="Helical" evidence="1">
    <location>
        <begin position="243"/>
        <end position="262"/>
    </location>
</feature>
<dbReference type="PANTHER" id="PTHR34814:SF2">
    <property type="entry name" value="DUF3533 DOMAIN-CONTAINING PROTEIN"/>
    <property type="match status" value="1"/>
</dbReference>
<dbReference type="Proteomes" id="UP001358417">
    <property type="component" value="Unassembled WGS sequence"/>
</dbReference>
<keyword evidence="1" id="KW-0472">Membrane</keyword>
<keyword evidence="1" id="KW-1133">Transmembrane helix</keyword>
<evidence type="ECO:0000259" key="2">
    <source>
        <dbReference type="Pfam" id="PF12051"/>
    </source>
</evidence>
<accession>A0AAV9N7H3</accession>